<evidence type="ECO:0000259" key="3">
    <source>
        <dbReference type="Pfam" id="PF05368"/>
    </source>
</evidence>
<dbReference type="Gene3D" id="3.40.50.720">
    <property type="entry name" value="NAD(P)-binding Rossmann-like Domain"/>
    <property type="match status" value="1"/>
</dbReference>
<sequence length="342" mass="36891">MSTSKPIFVVLGATGQQGGSIVTHFLSLESNPYALRGVTRDPTSSKSKSLIDQGVEMVAGNFDDPDSLDAAFKGAAVIFSVTDFWQSYASPSVREAAAAAGKSLMLATRDNEAQQGRNIIDAAAKIPTLERFIMSSLPYVSKLSGGKYVNVNHFDSKGMAEEYGAETHKELWAKTSVIIVGFYAENYTSDIVTAEMLKPVLNKEKDTLVYTFSEPLLSSPFPMISVVADTGSLVHALLQVAPGKKLIGVNEWLSLRQMTELLGEVLGKKVEIVDKELEFDLGDPDIALDMGEMGAASVELGYDGSKADMSIIQPKDLGVPVKLESLKGWASKQNWETALKVV</sequence>
<dbReference type="Proteomes" id="UP000799324">
    <property type="component" value="Unassembled WGS sequence"/>
</dbReference>
<proteinExistence type="inferred from homology"/>
<dbReference type="OrthoDB" id="3358371at2759"/>
<feature type="domain" description="NmrA-like" evidence="3">
    <location>
        <begin position="9"/>
        <end position="273"/>
    </location>
</feature>
<dbReference type="Gene3D" id="3.90.25.10">
    <property type="entry name" value="UDP-galactose 4-epimerase, domain 1"/>
    <property type="match status" value="1"/>
</dbReference>
<dbReference type="AlphaFoldDB" id="A0A6A6SW89"/>
<evidence type="ECO:0000313" key="4">
    <source>
        <dbReference type="EMBL" id="KAF2652025.1"/>
    </source>
</evidence>
<dbReference type="InterPro" id="IPR051164">
    <property type="entry name" value="NmrA-like_oxidored"/>
</dbReference>
<dbReference type="GO" id="GO:0005634">
    <property type="term" value="C:nucleus"/>
    <property type="evidence" value="ECO:0007669"/>
    <property type="project" value="TreeGrafter"/>
</dbReference>
<dbReference type="CDD" id="cd05251">
    <property type="entry name" value="NmrA_like_SDR_a"/>
    <property type="match status" value="1"/>
</dbReference>
<protein>
    <submittedName>
        <fullName evidence="4">Putative hscarg dehydrogenase</fullName>
    </submittedName>
</protein>
<keyword evidence="2" id="KW-0521">NADP</keyword>
<dbReference type="EMBL" id="MU004411">
    <property type="protein sequence ID" value="KAF2652025.1"/>
    <property type="molecule type" value="Genomic_DNA"/>
</dbReference>
<keyword evidence="5" id="KW-1185">Reference proteome</keyword>
<dbReference type="Pfam" id="PF05368">
    <property type="entry name" value="NmrA"/>
    <property type="match status" value="1"/>
</dbReference>
<name>A0A6A6SW89_9PLEO</name>
<comment type="similarity">
    <text evidence="1">Belongs to the NmrA-type oxidoreductase family.</text>
</comment>
<dbReference type="InterPro" id="IPR036291">
    <property type="entry name" value="NAD(P)-bd_dom_sf"/>
</dbReference>
<dbReference type="InterPro" id="IPR008030">
    <property type="entry name" value="NmrA-like"/>
</dbReference>
<dbReference type="PANTHER" id="PTHR42748">
    <property type="entry name" value="NITROGEN METABOLITE REPRESSION PROTEIN NMRA FAMILY MEMBER"/>
    <property type="match status" value="1"/>
</dbReference>
<evidence type="ECO:0000313" key="5">
    <source>
        <dbReference type="Proteomes" id="UP000799324"/>
    </source>
</evidence>
<evidence type="ECO:0000256" key="2">
    <source>
        <dbReference type="ARBA" id="ARBA00022857"/>
    </source>
</evidence>
<evidence type="ECO:0000256" key="1">
    <source>
        <dbReference type="ARBA" id="ARBA00006328"/>
    </source>
</evidence>
<dbReference type="PANTHER" id="PTHR42748:SF26">
    <property type="entry name" value="NMRA-LIKE DOMAIN-CONTAINING PROTEIN"/>
    <property type="match status" value="1"/>
</dbReference>
<accession>A0A6A6SW89</accession>
<gene>
    <name evidence="4" type="ORF">K491DRAFT_605726</name>
</gene>
<dbReference type="SUPFAM" id="SSF51735">
    <property type="entry name" value="NAD(P)-binding Rossmann-fold domains"/>
    <property type="match status" value="1"/>
</dbReference>
<organism evidence="4 5">
    <name type="scientific">Lophiostoma macrostomum CBS 122681</name>
    <dbReference type="NCBI Taxonomy" id="1314788"/>
    <lineage>
        <taxon>Eukaryota</taxon>
        <taxon>Fungi</taxon>
        <taxon>Dikarya</taxon>
        <taxon>Ascomycota</taxon>
        <taxon>Pezizomycotina</taxon>
        <taxon>Dothideomycetes</taxon>
        <taxon>Pleosporomycetidae</taxon>
        <taxon>Pleosporales</taxon>
        <taxon>Lophiostomataceae</taxon>
        <taxon>Lophiostoma</taxon>
    </lineage>
</organism>
<reference evidence="4" key="1">
    <citation type="journal article" date="2020" name="Stud. Mycol.">
        <title>101 Dothideomycetes genomes: a test case for predicting lifestyles and emergence of pathogens.</title>
        <authorList>
            <person name="Haridas S."/>
            <person name="Albert R."/>
            <person name="Binder M."/>
            <person name="Bloem J."/>
            <person name="Labutti K."/>
            <person name="Salamov A."/>
            <person name="Andreopoulos B."/>
            <person name="Baker S."/>
            <person name="Barry K."/>
            <person name="Bills G."/>
            <person name="Bluhm B."/>
            <person name="Cannon C."/>
            <person name="Castanera R."/>
            <person name="Culley D."/>
            <person name="Daum C."/>
            <person name="Ezra D."/>
            <person name="Gonzalez J."/>
            <person name="Henrissat B."/>
            <person name="Kuo A."/>
            <person name="Liang C."/>
            <person name="Lipzen A."/>
            <person name="Lutzoni F."/>
            <person name="Magnuson J."/>
            <person name="Mondo S."/>
            <person name="Nolan M."/>
            <person name="Ohm R."/>
            <person name="Pangilinan J."/>
            <person name="Park H.-J."/>
            <person name="Ramirez L."/>
            <person name="Alfaro M."/>
            <person name="Sun H."/>
            <person name="Tritt A."/>
            <person name="Yoshinaga Y."/>
            <person name="Zwiers L.-H."/>
            <person name="Turgeon B."/>
            <person name="Goodwin S."/>
            <person name="Spatafora J."/>
            <person name="Crous P."/>
            <person name="Grigoriev I."/>
        </authorList>
    </citation>
    <scope>NUCLEOTIDE SEQUENCE</scope>
    <source>
        <strain evidence="4">CBS 122681</strain>
    </source>
</reference>